<dbReference type="EMBL" id="BPVZ01000005">
    <property type="protein sequence ID" value="GKU91502.1"/>
    <property type="molecule type" value="Genomic_DNA"/>
</dbReference>
<gene>
    <name evidence="1" type="ORF">SLEP1_g5368</name>
</gene>
<sequence length="183" mass="19860">MGWLPSNDKNPSSSGWWSFGGCSCMVVGCPASNNNQDYPMTVQVRQEGPTFISGITHCCIKGHGCGWHPSSMETTPPFSYIFIAMANFGLMRFTPSRLGGLVGVLFRFHIVHTPTMGKASHYCPFGYGEAILGKAFAPMKLGVGDATRLCQKGLGGKDVEVNLIPKIVPFDANQRLEILLETN</sequence>
<keyword evidence="2" id="KW-1185">Reference proteome</keyword>
<comment type="caution">
    <text evidence="1">The sequence shown here is derived from an EMBL/GenBank/DDBJ whole genome shotgun (WGS) entry which is preliminary data.</text>
</comment>
<organism evidence="1 2">
    <name type="scientific">Rubroshorea leprosula</name>
    <dbReference type="NCBI Taxonomy" id="152421"/>
    <lineage>
        <taxon>Eukaryota</taxon>
        <taxon>Viridiplantae</taxon>
        <taxon>Streptophyta</taxon>
        <taxon>Embryophyta</taxon>
        <taxon>Tracheophyta</taxon>
        <taxon>Spermatophyta</taxon>
        <taxon>Magnoliopsida</taxon>
        <taxon>eudicotyledons</taxon>
        <taxon>Gunneridae</taxon>
        <taxon>Pentapetalae</taxon>
        <taxon>rosids</taxon>
        <taxon>malvids</taxon>
        <taxon>Malvales</taxon>
        <taxon>Dipterocarpaceae</taxon>
        <taxon>Rubroshorea</taxon>
    </lineage>
</organism>
<evidence type="ECO:0000313" key="1">
    <source>
        <dbReference type="EMBL" id="GKU91502.1"/>
    </source>
</evidence>
<name>A0AAV5I0N6_9ROSI</name>
<dbReference type="AlphaFoldDB" id="A0AAV5I0N6"/>
<accession>A0AAV5I0N6</accession>
<proteinExistence type="predicted"/>
<reference evidence="1 2" key="1">
    <citation type="journal article" date="2021" name="Commun. Biol.">
        <title>The genome of Shorea leprosula (Dipterocarpaceae) highlights the ecological relevance of drought in aseasonal tropical rainforests.</title>
        <authorList>
            <person name="Ng K.K.S."/>
            <person name="Kobayashi M.J."/>
            <person name="Fawcett J.A."/>
            <person name="Hatakeyama M."/>
            <person name="Paape T."/>
            <person name="Ng C.H."/>
            <person name="Ang C.C."/>
            <person name="Tnah L.H."/>
            <person name="Lee C.T."/>
            <person name="Nishiyama T."/>
            <person name="Sese J."/>
            <person name="O'Brien M.J."/>
            <person name="Copetti D."/>
            <person name="Mohd Noor M.I."/>
            <person name="Ong R.C."/>
            <person name="Putra M."/>
            <person name="Sireger I.Z."/>
            <person name="Indrioko S."/>
            <person name="Kosugi Y."/>
            <person name="Izuno A."/>
            <person name="Isagi Y."/>
            <person name="Lee S.L."/>
            <person name="Shimizu K.K."/>
        </authorList>
    </citation>
    <scope>NUCLEOTIDE SEQUENCE [LARGE SCALE GENOMIC DNA]</scope>
    <source>
        <strain evidence="1">214</strain>
    </source>
</reference>
<protein>
    <submittedName>
        <fullName evidence="1">Uncharacterized protein</fullName>
    </submittedName>
</protein>
<dbReference type="Proteomes" id="UP001054252">
    <property type="component" value="Unassembled WGS sequence"/>
</dbReference>
<evidence type="ECO:0000313" key="2">
    <source>
        <dbReference type="Proteomes" id="UP001054252"/>
    </source>
</evidence>